<dbReference type="STRING" id="755172.HMPREF1863_01778"/>
<accession>A0A134AC86</accession>
<dbReference type="OrthoDB" id="9762440at2"/>
<feature type="domain" description="MobA/VirD2-like nuclease" evidence="1">
    <location>
        <begin position="20"/>
        <end position="148"/>
    </location>
</feature>
<protein>
    <submittedName>
        <fullName evidence="2">Relaxase/mobilization nuclease domain protein</fullName>
    </submittedName>
</protein>
<dbReference type="AlphaFoldDB" id="A0A134AC86"/>
<keyword evidence="3" id="KW-1185">Reference proteome</keyword>
<evidence type="ECO:0000313" key="2">
    <source>
        <dbReference type="EMBL" id="KXB65268.1"/>
    </source>
</evidence>
<gene>
    <name evidence="2" type="ORF">HMPREF1863_01778</name>
</gene>
<organism evidence="2 3">
    <name type="scientific">Aedoeadaptatus coxii</name>
    <dbReference type="NCBI Taxonomy" id="755172"/>
    <lineage>
        <taxon>Bacteria</taxon>
        <taxon>Bacillati</taxon>
        <taxon>Bacillota</taxon>
        <taxon>Tissierellia</taxon>
        <taxon>Tissierellales</taxon>
        <taxon>Peptoniphilaceae</taxon>
        <taxon>Aedoeadaptatus</taxon>
    </lineage>
</organism>
<dbReference type="InterPro" id="IPR005094">
    <property type="entry name" value="Endonuclease_MobA/VirD2"/>
</dbReference>
<name>A0A134AC86_9FIRM</name>
<dbReference type="Pfam" id="PF03432">
    <property type="entry name" value="Relaxase"/>
    <property type="match status" value="1"/>
</dbReference>
<dbReference type="Proteomes" id="UP000070442">
    <property type="component" value="Unassembled WGS sequence"/>
</dbReference>
<dbReference type="PATRIC" id="fig|755172.3.peg.1735"/>
<evidence type="ECO:0000259" key="1">
    <source>
        <dbReference type="Pfam" id="PF03432"/>
    </source>
</evidence>
<dbReference type="RefSeq" id="WP_068369890.1">
    <property type="nucleotide sequence ID" value="NZ_KQ960182.1"/>
</dbReference>
<comment type="caution">
    <text evidence="2">The sequence shown here is derived from an EMBL/GenBank/DDBJ whole genome shotgun (WGS) entry which is preliminary data.</text>
</comment>
<dbReference type="EMBL" id="LSDG01000045">
    <property type="protein sequence ID" value="KXB65268.1"/>
    <property type="molecule type" value="Genomic_DNA"/>
</dbReference>
<proteinExistence type="predicted"/>
<reference evidence="3" key="1">
    <citation type="submission" date="2016-01" db="EMBL/GenBank/DDBJ databases">
        <authorList>
            <person name="Mitreva M."/>
            <person name="Pepin K.H."/>
            <person name="Mihindukulasuriya K.A."/>
            <person name="Fulton R."/>
            <person name="Fronick C."/>
            <person name="O'Laughlin M."/>
            <person name="Miner T."/>
            <person name="Herter B."/>
            <person name="Rosa B.A."/>
            <person name="Cordes M."/>
            <person name="Tomlinson C."/>
            <person name="Wollam A."/>
            <person name="Palsikar V.B."/>
            <person name="Mardis E.R."/>
            <person name="Wilson R.K."/>
        </authorList>
    </citation>
    <scope>NUCLEOTIDE SEQUENCE [LARGE SCALE GENOMIC DNA]</scope>
    <source>
        <strain evidence="3">DNF00729</strain>
    </source>
</reference>
<evidence type="ECO:0000313" key="3">
    <source>
        <dbReference type="Proteomes" id="UP000070442"/>
    </source>
</evidence>
<sequence length="567" mass="66950">MAIIVKGKPIKSTLQKAINYVADAYKTENSILVSAYGTSIDYGERDFLEIWNTNTNPQKKVLARHFKQSFAPGEVSPEEAHEIALEFCERFLKGEYQYVVGTHVDTNCIHNHILFNNIRMTDFKAYKITKDIPVIRQINDDICKEHGLSIIDPDKEKEFLNDHLRNTRSYYEDMCLKKGLSWKAKIQSGIDLCIEQATSYDSFLLLIEDIGLIYDDNGKYLKVKFPEQQKFTRCKEQTLGKDYTREAIQTRIELEVEIKNQIENKPKMYMQDPNFIKQTKQKIQDDLHTMLSEEKTFRDFMERFYSLGYSYDPDEKVYMLEDNLRTITCPEARLSKKYHMGQIQAVYREADIDVYKQQFVDYKVINRTKYAMESAIKYASSYDEFLNEMKKKQYDFKEYRGELYLKHSSDEEFTLIHPTTFGTDYTKEMISFNIQHKTIGQEDVRMIRFEKGLNQNEILMRNMTMMNENYLLLKKHGINSFSEITAVINFNNNIQKENNDRIKEIKELTGGYLTDLKLKSELTDLYNDNRRLKASVANLHKIHDNYSRYLELNDRSKERLDKGTPSR</sequence>